<dbReference type="PIRSF" id="PIRSF006630">
    <property type="entry name" value="NADS_GAT"/>
    <property type="match status" value="1"/>
</dbReference>
<comment type="function">
    <text evidence="7">Catalyzes the ATP-dependent amidation of deamido-NAD to form NAD. Uses L-glutamine as a nitrogen source.</text>
</comment>
<dbReference type="PANTHER" id="PTHR23090">
    <property type="entry name" value="NH 3 /GLUTAMINE-DEPENDENT NAD + SYNTHETASE"/>
    <property type="match status" value="1"/>
</dbReference>
<organism evidence="12 13">
    <name type="scientific">Serpentinimonas maccroryi</name>
    <dbReference type="NCBI Taxonomy" id="1458426"/>
    <lineage>
        <taxon>Bacteria</taxon>
        <taxon>Pseudomonadati</taxon>
        <taxon>Pseudomonadota</taxon>
        <taxon>Betaproteobacteria</taxon>
        <taxon>Burkholderiales</taxon>
        <taxon>Comamonadaceae</taxon>
        <taxon>Serpentinimonas</taxon>
    </lineage>
</organism>
<dbReference type="CDD" id="cd07570">
    <property type="entry name" value="GAT_Gln-NAD-synth"/>
    <property type="match status" value="1"/>
</dbReference>
<evidence type="ECO:0000256" key="6">
    <source>
        <dbReference type="ARBA" id="ARBA00023027"/>
    </source>
</evidence>
<keyword evidence="4 7" id="KW-0547">Nucleotide-binding</keyword>
<dbReference type="HAMAP" id="MF_02090">
    <property type="entry name" value="NadE_glutamine_dep"/>
    <property type="match status" value="1"/>
</dbReference>
<dbReference type="InterPro" id="IPR036526">
    <property type="entry name" value="C-N_Hydrolase_sf"/>
</dbReference>
<dbReference type="InterPro" id="IPR014445">
    <property type="entry name" value="Gln-dep_NAD_synthase"/>
</dbReference>
<feature type="binding site" evidence="7">
    <location>
        <position position="247"/>
    </location>
    <ligand>
        <name>L-glutamine</name>
        <dbReference type="ChEBI" id="CHEBI:58359"/>
    </ligand>
</feature>
<feature type="binding site" evidence="7">
    <location>
        <position position="618"/>
    </location>
    <ligand>
        <name>deamido-NAD(+)</name>
        <dbReference type="ChEBI" id="CHEBI:58437"/>
        <note>ligand shared between two neighboring subunits</note>
    </ligand>
</feature>
<dbReference type="NCBIfam" id="TIGR00552">
    <property type="entry name" value="nadE"/>
    <property type="match status" value="1"/>
</dbReference>
<evidence type="ECO:0000256" key="1">
    <source>
        <dbReference type="ARBA" id="ARBA00005188"/>
    </source>
</evidence>
<dbReference type="AlphaFoldDB" id="A0A060NQS4"/>
<comment type="similarity">
    <text evidence="9">Belongs to the NAD synthetase family.</text>
</comment>
<dbReference type="InterPro" id="IPR003010">
    <property type="entry name" value="C-N_Hydrolase"/>
</dbReference>
<feature type="region of interest" description="Disordered" evidence="10">
    <location>
        <begin position="623"/>
        <end position="647"/>
    </location>
</feature>
<feature type="region of interest" description="Disordered" evidence="10">
    <location>
        <begin position="131"/>
        <end position="158"/>
    </location>
</feature>
<dbReference type="KEGG" id="cbab:SMCB_1497"/>
<feature type="binding site" evidence="7">
    <location>
        <position position="502"/>
    </location>
    <ligand>
        <name>deamido-NAD(+)</name>
        <dbReference type="ChEBI" id="CHEBI:58437"/>
        <note>ligand shared between two neighboring subunits</note>
    </ligand>
</feature>
<dbReference type="STRING" id="1458426.SMCB_1497"/>
<dbReference type="InterPro" id="IPR022310">
    <property type="entry name" value="NAD/GMP_synthase"/>
</dbReference>
<dbReference type="SUPFAM" id="SSF52402">
    <property type="entry name" value="Adenine nucleotide alpha hydrolases-like"/>
    <property type="match status" value="1"/>
</dbReference>
<gene>
    <name evidence="7" type="primary">nadE</name>
    <name evidence="12" type="ORF">SMCB_1497</name>
</gene>
<dbReference type="FunFam" id="3.40.50.620:FF:000106">
    <property type="entry name" value="Glutamine-dependent NAD(+) synthetase"/>
    <property type="match status" value="1"/>
</dbReference>
<dbReference type="Pfam" id="PF00795">
    <property type="entry name" value="CN_hydrolase"/>
    <property type="match status" value="2"/>
</dbReference>
<evidence type="ECO:0000259" key="11">
    <source>
        <dbReference type="PROSITE" id="PS50263"/>
    </source>
</evidence>
<dbReference type="InterPro" id="IPR014729">
    <property type="entry name" value="Rossmann-like_a/b/a_fold"/>
</dbReference>
<dbReference type="Gene3D" id="3.60.110.10">
    <property type="entry name" value="Carbon-nitrogen hydrolase"/>
    <property type="match status" value="1"/>
</dbReference>
<feature type="active site" description="Proton acceptor; for glutaminase activity" evidence="7">
    <location>
        <position position="66"/>
    </location>
</feature>
<dbReference type="EC" id="6.3.5.1" evidence="7 8"/>
<dbReference type="UniPathway" id="UPA00253">
    <property type="reaction ID" value="UER00334"/>
</dbReference>
<feature type="binding site" evidence="7">
    <location>
        <begin position="390"/>
        <end position="397"/>
    </location>
    <ligand>
        <name>ATP</name>
        <dbReference type="ChEBI" id="CHEBI:30616"/>
    </ligand>
</feature>
<dbReference type="Pfam" id="PF02540">
    <property type="entry name" value="NAD_synthase"/>
    <property type="match status" value="1"/>
</dbReference>
<evidence type="ECO:0000256" key="5">
    <source>
        <dbReference type="ARBA" id="ARBA00022840"/>
    </source>
</evidence>
<evidence type="ECO:0000313" key="12">
    <source>
        <dbReference type="EMBL" id="BAO83725.1"/>
    </source>
</evidence>
<dbReference type="GO" id="GO:0005737">
    <property type="term" value="C:cytoplasm"/>
    <property type="evidence" value="ECO:0007669"/>
    <property type="project" value="InterPro"/>
</dbReference>
<feature type="active site" description="Nucleophile; for glutaminase activity" evidence="7">
    <location>
        <position position="221"/>
    </location>
</feature>
<protein>
    <recommendedName>
        <fullName evidence="7 8">Glutamine-dependent NAD(+) synthetase</fullName>
        <ecNumber evidence="7 8">6.3.5.1</ecNumber>
    </recommendedName>
    <alternativeName>
        <fullName evidence="7 8">NAD(+) synthase [glutamine-hydrolyzing]</fullName>
    </alternativeName>
</protein>
<comment type="pathway">
    <text evidence="1 7 8">Cofactor biosynthesis; NAD(+) biosynthesis; NAD(+) from deamido-NAD(+) (L-Gln route): step 1/1.</text>
</comment>
<dbReference type="GO" id="GO:0004359">
    <property type="term" value="F:glutaminase activity"/>
    <property type="evidence" value="ECO:0007669"/>
    <property type="project" value="InterPro"/>
</dbReference>
<evidence type="ECO:0000256" key="4">
    <source>
        <dbReference type="ARBA" id="ARBA00022741"/>
    </source>
</evidence>
<dbReference type="CDD" id="cd00553">
    <property type="entry name" value="NAD_synthase"/>
    <property type="match status" value="1"/>
</dbReference>
<feature type="binding site" evidence="7">
    <location>
        <position position="186"/>
    </location>
    <ligand>
        <name>L-glutamine</name>
        <dbReference type="ChEBI" id="CHEBI:58359"/>
    </ligand>
</feature>
<dbReference type="GO" id="GO:0008795">
    <property type="term" value="F:NAD+ synthase activity"/>
    <property type="evidence" value="ECO:0007669"/>
    <property type="project" value="UniProtKB-UniRule"/>
</dbReference>
<dbReference type="InterPro" id="IPR003694">
    <property type="entry name" value="NAD_synthase"/>
</dbReference>
<sequence>MAAALPTDLPIALATDLPSHPGAATLTLCVAQLNVVVGDLAGNVRQIAAAAQAAHAQGAQLLLTPELALCGYPAEDLLLRPAFVADCEAALQELARLSASWPGLHLVVGHPAALASAVGAGAGVEAGVEAGKWAGPANGPTDSPTANHIDPPPASGHGRTRCLNAASVLAHGRVLLRYAKRELPNYQVFDEQRTFVPGQGVGVFDLAGSAGQRLRLGLLICEDAWYPEPAAQSQAAGAELLLVLNASPFHWGKGAQREQVMRQRVAETGLPLVYAHLVGAQDEVVFEGRSFALGYDGRLAARAASFVPELLRIDLWASDAAPTPTPSVSAPSPSPSPSQAIAANAALPQPWRLSGPVAPVPEPLAELWQALVLGLRDYVDKNGFPGALLGLSGGIDSALVLALAVDALGAARVRTLMLPSPYSADISLIDARDMAARLGVRHEELSIQPVFEALLHTLEPLFEGRAPDLTEENLQARIRGMLLMALSNKFGAIVLTTGNKSELATGYCTLYGDMAGGFAVLKDVPKTRVFELARWRNAHDPFGRGANPIPERIITRPPSAELRPNQTDQDSLPPYEVLDAIVERYVEQEQSAAQIVAAGLPAAAVEQVLRLLRLSEYKRRQGPLGTRVTPRSFGKDWRYPNTNRYRG</sequence>
<dbReference type="PANTHER" id="PTHR23090:SF9">
    <property type="entry name" value="GLUTAMINE-DEPENDENT NAD(+) SYNTHETASE"/>
    <property type="match status" value="1"/>
</dbReference>
<keyword evidence="5 7" id="KW-0067">ATP-binding</keyword>
<dbReference type="GO" id="GO:0009435">
    <property type="term" value="P:NAD+ biosynthetic process"/>
    <property type="evidence" value="ECO:0007669"/>
    <property type="project" value="UniProtKB-UniRule"/>
</dbReference>
<proteinExistence type="inferred from homology"/>
<keyword evidence="6 7" id="KW-0520">NAD</keyword>
<reference evidence="12 13" key="1">
    <citation type="journal article" date="2014" name="Nat. Commun.">
        <title>Physiological and genomic features of highly alkaliphilic hydrogen-utilizing Betaproteobacteria from a continental serpentinizing site.</title>
        <authorList>
            <person name="Suzuki S."/>
            <person name="Kuenen J.G."/>
            <person name="Schipper K."/>
            <person name="van der Velde S."/>
            <person name="Ishii S."/>
            <person name="Wu A."/>
            <person name="Sorokin D.Y."/>
            <person name="Tenney A."/>
            <person name="Meng X.Y."/>
            <person name="Morrill P.L."/>
            <person name="Kamagata Y."/>
            <person name="Muyzer G."/>
            <person name="Nealson K.H."/>
        </authorList>
    </citation>
    <scope>NUCLEOTIDE SEQUENCE [LARGE SCALE GENOMIC DNA]</scope>
    <source>
        <strain evidence="12 13">B1</strain>
    </source>
</reference>
<dbReference type="GO" id="GO:0003952">
    <property type="term" value="F:NAD+ synthase (glutamine-hydrolyzing) activity"/>
    <property type="evidence" value="ECO:0007669"/>
    <property type="project" value="UniProtKB-UniRule"/>
</dbReference>
<evidence type="ECO:0000256" key="10">
    <source>
        <dbReference type="SAM" id="MobiDB-lite"/>
    </source>
</evidence>
<comment type="similarity">
    <text evidence="2 7 8">In the C-terminal section; belongs to the NAD synthetase family.</text>
</comment>
<comment type="catalytic activity">
    <reaction evidence="7 8">
        <text>deamido-NAD(+) + L-glutamine + ATP + H2O = L-glutamate + AMP + diphosphate + NAD(+) + H(+)</text>
        <dbReference type="Rhea" id="RHEA:24384"/>
        <dbReference type="ChEBI" id="CHEBI:15377"/>
        <dbReference type="ChEBI" id="CHEBI:15378"/>
        <dbReference type="ChEBI" id="CHEBI:29985"/>
        <dbReference type="ChEBI" id="CHEBI:30616"/>
        <dbReference type="ChEBI" id="CHEBI:33019"/>
        <dbReference type="ChEBI" id="CHEBI:57540"/>
        <dbReference type="ChEBI" id="CHEBI:58359"/>
        <dbReference type="ChEBI" id="CHEBI:58437"/>
        <dbReference type="ChEBI" id="CHEBI:456215"/>
        <dbReference type="EC" id="6.3.5.1"/>
    </reaction>
</comment>
<keyword evidence="13" id="KW-1185">Reference proteome</keyword>
<evidence type="ECO:0000256" key="7">
    <source>
        <dbReference type="HAMAP-Rule" id="MF_02090"/>
    </source>
</evidence>
<feature type="binding site" evidence="7">
    <location>
        <position position="497"/>
    </location>
    <ligand>
        <name>ATP</name>
        <dbReference type="ChEBI" id="CHEBI:30616"/>
    </ligand>
</feature>
<comment type="caution">
    <text evidence="7">Lacks conserved residue(s) required for the propagation of feature annotation.</text>
</comment>
<feature type="binding site" evidence="7">
    <location>
        <position position="253"/>
    </location>
    <ligand>
        <name>L-glutamine</name>
        <dbReference type="ChEBI" id="CHEBI:58359"/>
    </ligand>
</feature>
<dbReference type="EMBL" id="AP014569">
    <property type="protein sequence ID" value="BAO83725.1"/>
    <property type="molecule type" value="Genomic_DNA"/>
</dbReference>
<feature type="domain" description="CN hydrolase" evidence="11">
    <location>
        <begin position="26"/>
        <end position="317"/>
    </location>
</feature>
<dbReference type="NCBIfam" id="NF010588">
    <property type="entry name" value="PRK13981.1"/>
    <property type="match status" value="1"/>
</dbReference>
<accession>A0A060NQS4</accession>
<evidence type="ECO:0000313" key="13">
    <source>
        <dbReference type="Proteomes" id="UP000066014"/>
    </source>
</evidence>
<dbReference type="Proteomes" id="UP000066014">
    <property type="component" value="Chromosome"/>
</dbReference>
<name>A0A060NQS4_9BURK</name>
<dbReference type="HOGENOM" id="CLU_022313_2_0_4"/>
<evidence type="ECO:0000256" key="9">
    <source>
        <dbReference type="RuleBase" id="RU003811"/>
    </source>
</evidence>
<dbReference type="SUPFAM" id="SSF56317">
    <property type="entry name" value="Carbon-nitrogen hydrolase"/>
    <property type="match status" value="1"/>
</dbReference>
<dbReference type="GO" id="GO:0005524">
    <property type="term" value="F:ATP binding"/>
    <property type="evidence" value="ECO:0007669"/>
    <property type="project" value="UniProtKB-UniRule"/>
</dbReference>
<feature type="active site" description="For glutaminase activity" evidence="7">
    <location>
        <position position="180"/>
    </location>
</feature>
<evidence type="ECO:0000256" key="2">
    <source>
        <dbReference type="ARBA" id="ARBA00007145"/>
    </source>
</evidence>
<feature type="binding site" evidence="7">
    <location>
        <position position="473"/>
    </location>
    <ligand>
        <name>deamido-NAD(+)</name>
        <dbReference type="ChEBI" id="CHEBI:58437"/>
        <note>ligand shared between two neighboring subunits</note>
    </ligand>
</feature>
<dbReference type="Gene3D" id="3.40.50.620">
    <property type="entry name" value="HUPs"/>
    <property type="match status" value="1"/>
</dbReference>
<keyword evidence="3 7" id="KW-0436">Ligase</keyword>
<evidence type="ECO:0000256" key="3">
    <source>
        <dbReference type="ARBA" id="ARBA00022598"/>
    </source>
</evidence>
<dbReference type="PROSITE" id="PS50263">
    <property type="entry name" value="CN_HYDROLASE"/>
    <property type="match status" value="1"/>
</dbReference>
<evidence type="ECO:0000256" key="8">
    <source>
        <dbReference type="PIRNR" id="PIRNR006630"/>
    </source>
</evidence>